<dbReference type="InterPro" id="IPR037066">
    <property type="entry name" value="Plug_dom_sf"/>
</dbReference>
<feature type="domain" description="TonB-dependent receptor plug" evidence="8">
    <location>
        <begin position="107"/>
        <end position="214"/>
    </location>
</feature>
<comment type="caution">
    <text evidence="9">The sequence shown here is derived from an EMBL/GenBank/DDBJ whole genome shotgun (WGS) entry which is preliminary data.</text>
</comment>
<gene>
    <name evidence="9" type="ORF">I5M32_05195</name>
</gene>
<keyword evidence="4 7" id="KW-0812">Transmembrane</keyword>
<evidence type="ECO:0000313" key="9">
    <source>
        <dbReference type="EMBL" id="MBK0382351.1"/>
    </source>
</evidence>
<reference evidence="9 10" key="1">
    <citation type="submission" date="2020-12" db="EMBL/GenBank/DDBJ databases">
        <title>Bacterial novel species Pedobacter sp. SD-b isolated from soil.</title>
        <authorList>
            <person name="Jung H.-Y."/>
        </authorList>
    </citation>
    <scope>NUCLEOTIDE SEQUENCE [LARGE SCALE GENOMIC DNA]</scope>
    <source>
        <strain evidence="9 10">SD-b</strain>
    </source>
</reference>
<proteinExistence type="inferred from homology"/>
<evidence type="ECO:0000256" key="7">
    <source>
        <dbReference type="PROSITE-ProRule" id="PRU01360"/>
    </source>
</evidence>
<dbReference type="NCBIfam" id="TIGR04057">
    <property type="entry name" value="SusC_RagA_signa"/>
    <property type="match status" value="1"/>
</dbReference>
<evidence type="ECO:0000256" key="5">
    <source>
        <dbReference type="ARBA" id="ARBA00023136"/>
    </source>
</evidence>
<evidence type="ECO:0000259" key="8">
    <source>
        <dbReference type="Pfam" id="PF07715"/>
    </source>
</evidence>
<dbReference type="NCBIfam" id="TIGR04056">
    <property type="entry name" value="OMP_RagA_SusC"/>
    <property type="match status" value="1"/>
</dbReference>
<evidence type="ECO:0000256" key="1">
    <source>
        <dbReference type="ARBA" id="ARBA00004571"/>
    </source>
</evidence>
<dbReference type="InterPro" id="IPR023996">
    <property type="entry name" value="TonB-dep_OMP_SusC/RagA"/>
</dbReference>
<dbReference type="InterPro" id="IPR008969">
    <property type="entry name" value="CarboxyPept-like_regulatory"/>
</dbReference>
<dbReference type="InterPro" id="IPR023997">
    <property type="entry name" value="TonB-dep_OMP_SusC/RagA_CS"/>
</dbReference>
<evidence type="ECO:0000256" key="6">
    <source>
        <dbReference type="ARBA" id="ARBA00023237"/>
    </source>
</evidence>
<dbReference type="SUPFAM" id="SSF49464">
    <property type="entry name" value="Carboxypeptidase regulatory domain-like"/>
    <property type="match status" value="1"/>
</dbReference>
<evidence type="ECO:0000256" key="3">
    <source>
        <dbReference type="ARBA" id="ARBA00022452"/>
    </source>
</evidence>
<dbReference type="InterPro" id="IPR036942">
    <property type="entry name" value="Beta-barrel_TonB_sf"/>
</dbReference>
<dbReference type="EMBL" id="JAEHFY010000006">
    <property type="protein sequence ID" value="MBK0382351.1"/>
    <property type="molecule type" value="Genomic_DNA"/>
</dbReference>
<protein>
    <submittedName>
        <fullName evidence="9">TonB-dependent receptor</fullName>
    </submittedName>
</protein>
<dbReference type="Gene3D" id="2.60.40.1120">
    <property type="entry name" value="Carboxypeptidase-like, regulatory domain"/>
    <property type="match status" value="1"/>
</dbReference>
<evidence type="ECO:0000256" key="4">
    <source>
        <dbReference type="ARBA" id="ARBA00022692"/>
    </source>
</evidence>
<name>A0ABS1BHI9_9SPHI</name>
<keyword evidence="10" id="KW-1185">Reference proteome</keyword>
<dbReference type="InterPro" id="IPR012910">
    <property type="entry name" value="Plug_dom"/>
</dbReference>
<comment type="similarity">
    <text evidence="7">Belongs to the TonB-dependent receptor family.</text>
</comment>
<dbReference type="Pfam" id="PF13715">
    <property type="entry name" value="CarbopepD_reg_2"/>
    <property type="match status" value="1"/>
</dbReference>
<keyword evidence="2 7" id="KW-0813">Transport</keyword>
<dbReference type="Proteomes" id="UP000660024">
    <property type="component" value="Unassembled WGS sequence"/>
</dbReference>
<dbReference type="Gene3D" id="2.40.170.20">
    <property type="entry name" value="TonB-dependent receptor, beta-barrel domain"/>
    <property type="match status" value="1"/>
</dbReference>
<dbReference type="Pfam" id="PF07715">
    <property type="entry name" value="Plug"/>
    <property type="match status" value="1"/>
</dbReference>
<dbReference type="InterPro" id="IPR039426">
    <property type="entry name" value="TonB-dep_rcpt-like"/>
</dbReference>
<accession>A0ABS1BHI9</accession>
<keyword evidence="6 7" id="KW-0998">Cell outer membrane</keyword>
<keyword evidence="5 7" id="KW-0472">Membrane</keyword>
<comment type="subcellular location">
    <subcellularLocation>
        <location evidence="1 7">Cell outer membrane</location>
        <topology evidence="1 7">Multi-pass membrane protein</topology>
    </subcellularLocation>
</comment>
<dbReference type="PROSITE" id="PS52016">
    <property type="entry name" value="TONB_DEPENDENT_REC_3"/>
    <property type="match status" value="1"/>
</dbReference>
<evidence type="ECO:0000256" key="2">
    <source>
        <dbReference type="ARBA" id="ARBA00022448"/>
    </source>
</evidence>
<dbReference type="SUPFAM" id="SSF56935">
    <property type="entry name" value="Porins"/>
    <property type="match status" value="1"/>
</dbReference>
<keyword evidence="3 7" id="KW-1134">Transmembrane beta strand</keyword>
<organism evidence="9 10">
    <name type="scientific">Pedobacter segetis</name>
    <dbReference type="NCBI Taxonomy" id="2793069"/>
    <lineage>
        <taxon>Bacteria</taxon>
        <taxon>Pseudomonadati</taxon>
        <taxon>Bacteroidota</taxon>
        <taxon>Sphingobacteriia</taxon>
        <taxon>Sphingobacteriales</taxon>
        <taxon>Sphingobacteriaceae</taxon>
        <taxon>Pedobacter</taxon>
    </lineage>
</organism>
<keyword evidence="9" id="KW-0675">Receptor</keyword>
<dbReference type="Gene3D" id="2.170.130.10">
    <property type="entry name" value="TonB-dependent receptor, plug domain"/>
    <property type="match status" value="1"/>
</dbReference>
<sequence>MLCFFLGNNPAMAQTKTKVKGVVKSADGETLPGVSVSIKDSKTGTVTDINGEYTISAEPGKILLFKFLGYKPVALGVTTQKVMNVTMEVESNKLDEIVVVGYGTQKKSSVTGAVSKLVNTNLDEIPTSRLDNALIGKIAGVTIQNTTSEAGADPQIRVRGFASINTDSGPLIVVDGYPVPDGMSFVNPQDVESIEVLKDAASAAIYGSRAANGVILITTKSGNSDKPKYSFKTYYGVSDPYKLNDIMTFSDYVNGLYRDAALRAQDPSVATNKQNLITTSEKAAYIIENQISGSPTNWQQVGLQNASIYNAQLGLSGGSKDLKYYISGSYQKNQAAIKFNDNTRGTFKAKVNGNITKKLKFNLNFNPSYVGTNRPANNFTDYYRFYSFLPTVHNAFTAAFVNQNPQWANIKAGDFAQARHFADLNYSGMMPDGSIFTSSGTIIPWSTNNNTPISIASRESVSRMSYRVLSSGDLSYEIIPKLIFKTSIGGYYTNQDDKDLTLSNAKQDGAVNESDVTNKDYKDVLWENTLNYSWKKGNHNFTGLLGYTTQQTFIKTARVVGRDFAADQLETQPAQIDLLQTKTYKDRVGLISYLGRLTYDYKSTYLFSTSFRTDGSSYFNTGRKYGYFPSVSAGWVASNEKFLQDVRWLSNLKLRASYGATGNNRIASFSYTDLLYQGNYDFGGGNGTVNSGLSPSGEILANPTITWERTYASNFGLDLGLLNNRINLTVEYYNSKTDKLLYNQAAMSFTGSNAYINNAGKIKNTGLEFEFSSNNVKTKKFEWTTSLNLSANRNTLLELGGEPDQKNYGERQEVYDAIVGKPSIQYFGYKTDGVWTSQAMINDALAAGQTSSISKYYTPGGLKIVDTNHDNVINEADRVTTGSPFPDFIWGVTNNFKFKSFDLSMSIQGSQGGKLINGDAYYQETKKFNRNFNNDKHWVSEMFPGDGKTPYYTNGVDMMLTDYVVEDASYASLRNVILGYTFPKAFAKKAGLSGLRMYASADNLLYVFGKDYRAINPEARATSNDSTNPYYSPLVDGYQRGAFPVLRSFTFGLDLNF</sequence>
<evidence type="ECO:0000313" key="10">
    <source>
        <dbReference type="Proteomes" id="UP000660024"/>
    </source>
</evidence>